<feature type="non-terminal residue" evidence="1">
    <location>
        <position position="1"/>
    </location>
</feature>
<protein>
    <recommendedName>
        <fullName evidence="2">Reverse transcriptase domain-containing protein</fullName>
    </recommendedName>
</protein>
<comment type="caution">
    <text evidence="1">The sequence shown here is derived from an EMBL/GenBank/DDBJ whole genome shotgun (WGS) entry which is preliminary data.</text>
</comment>
<reference evidence="1" key="1">
    <citation type="journal article" date="2019" name="Sci. Rep.">
        <title>Draft genome of Tanacetum cinerariifolium, the natural source of mosquito coil.</title>
        <authorList>
            <person name="Yamashiro T."/>
            <person name="Shiraishi A."/>
            <person name="Satake H."/>
            <person name="Nakayama K."/>
        </authorList>
    </citation>
    <scope>NUCLEOTIDE SEQUENCE</scope>
</reference>
<dbReference type="EMBL" id="BKCJ011191360">
    <property type="protein sequence ID" value="GFD01442.1"/>
    <property type="molecule type" value="Genomic_DNA"/>
</dbReference>
<gene>
    <name evidence="1" type="ORF">Tci_873411</name>
</gene>
<name>A0A699STT7_TANCI</name>
<evidence type="ECO:0008006" key="2">
    <source>
        <dbReference type="Google" id="ProtNLM"/>
    </source>
</evidence>
<evidence type="ECO:0000313" key="1">
    <source>
        <dbReference type="EMBL" id="GFD01442.1"/>
    </source>
</evidence>
<dbReference type="AlphaFoldDB" id="A0A699STT7"/>
<proteinExistence type="predicted"/>
<accession>A0A699STT7</accession>
<sequence>PAAAQIVVAAYTRRRKRVIIRDPEEELPLKTPAETLKVKDKGKGILVEAPKPMRRRIILGWMQNMQGSCRKRLIGIMMALTRMLIRMLQWNMSIKNLPAAKRRKLSEEPQEAEDLRKRLEVVEDEDDDVFVEATPLASKVLIMDYQIVLIDNKP</sequence>
<organism evidence="1">
    <name type="scientific">Tanacetum cinerariifolium</name>
    <name type="common">Dalmatian daisy</name>
    <name type="synonym">Chrysanthemum cinerariifolium</name>
    <dbReference type="NCBI Taxonomy" id="118510"/>
    <lineage>
        <taxon>Eukaryota</taxon>
        <taxon>Viridiplantae</taxon>
        <taxon>Streptophyta</taxon>
        <taxon>Embryophyta</taxon>
        <taxon>Tracheophyta</taxon>
        <taxon>Spermatophyta</taxon>
        <taxon>Magnoliopsida</taxon>
        <taxon>eudicotyledons</taxon>
        <taxon>Gunneridae</taxon>
        <taxon>Pentapetalae</taxon>
        <taxon>asterids</taxon>
        <taxon>campanulids</taxon>
        <taxon>Asterales</taxon>
        <taxon>Asteraceae</taxon>
        <taxon>Asteroideae</taxon>
        <taxon>Anthemideae</taxon>
        <taxon>Anthemidinae</taxon>
        <taxon>Tanacetum</taxon>
    </lineage>
</organism>
<feature type="non-terminal residue" evidence="1">
    <location>
        <position position="154"/>
    </location>
</feature>